<feature type="transmembrane region" description="Helical" evidence="7">
    <location>
        <begin position="128"/>
        <end position="153"/>
    </location>
</feature>
<evidence type="ECO:0000313" key="8">
    <source>
        <dbReference type="EMBL" id="ROS00239.1"/>
    </source>
</evidence>
<dbReference type="InterPro" id="IPR036259">
    <property type="entry name" value="MFS_trans_sf"/>
</dbReference>
<keyword evidence="5 7" id="KW-1133">Transmembrane helix</keyword>
<comment type="caution">
    <text evidence="8">The sequence shown here is derived from an EMBL/GenBank/DDBJ whole genome shotgun (WGS) entry which is preliminary data.</text>
</comment>
<feature type="transmembrane region" description="Helical" evidence="7">
    <location>
        <begin position="159"/>
        <end position="178"/>
    </location>
</feature>
<keyword evidence="2" id="KW-0813">Transport</keyword>
<feature type="transmembrane region" description="Helical" evidence="7">
    <location>
        <begin position="207"/>
        <end position="229"/>
    </location>
</feature>
<keyword evidence="9" id="KW-1185">Reference proteome</keyword>
<evidence type="ECO:0000256" key="1">
    <source>
        <dbReference type="ARBA" id="ARBA00004651"/>
    </source>
</evidence>
<dbReference type="RefSeq" id="WP_123713214.1">
    <property type="nucleotide sequence ID" value="NZ_RKHR01000005.1"/>
</dbReference>
<dbReference type="InterPro" id="IPR050171">
    <property type="entry name" value="MFS_Transporters"/>
</dbReference>
<organism evidence="8 9">
    <name type="scientific">Sinobacterium caligoides</name>
    <dbReference type="NCBI Taxonomy" id="933926"/>
    <lineage>
        <taxon>Bacteria</taxon>
        <taxon>Pseudomonadati</taxon>
        <taxon>Pseudomonadota</taxon>
        <taxon>Gammaproteobacteria</taxon>
        <taxon>Cellvibrionales</taxon>
        <taxon>Spongiibacteraceae</taxon>
        <taxon>Sinobacterium</taxon>
    </lineage>
</organism>
<evidence type="ECO:0000256" key="5">
    <source>
        <dbReference type="ARBA" id="ARBA00022989"/>
    </source>
</evidence>
<feature type="transmembrane region" description="Helical" evidence="7">
    <location>
        <begin position="41"/>
        <end position="59"/>
    </location>
</feature>
<feature type="transmembrane region" description="Helical" evidence="7">
    <location>
        <begin position="361"/>
        <end position="382"/>
    </location>
</feature>
<dbReference type="PANTHER" id="PTHR23517">
    <property type="entry name" value="RESISTANCE PROTEIN MDTM, PUTATIVE-RELATED-RELATED"/>
    <property type="match status" value="1"/>
</dbReference>
<reference evidence="8 9" key="1">
    <citation type="submission" date="2018-11" db="EMBL/GenBank/DDBJ databases">
        <title>Genomic Encyclopedia of Type Strains, Phase IV (KMG-IV): sequencing the most valuable type-strain genomes for metagenomic binning, comparative biology and taxonomic classification.</title>
        <authorList>
            <person name="Goeker M."/>
        </authorList>
    </citation>
    <scope>NUCLEOTIDE SEQUENCE [LARGE SCALE GENOMIC DNA]</scope>
    <source>
        <strain evidence="8 9">DSM 100316</strain>
    </source>
</reference>
<dbReference type="SUPFAM" id="SSF103473">
    <property type="entry name" value="MFS general substrate transporter"/>
    <property type="match status" value="1"/>
</dbReference>
<accession>A0A3N2DKM8</accession>
<feature type="transmembrane region" description="Helical" evidence="7">
    <location>
        <begin position="336"/>
        <end position="355"/>
    </location>
</feature>
<dbReference type="Proteomes" id="UP000275394">
    <property type="component" value="Unassembled WGS sequence"/>
</dbReference>
<comment type="subcellular location">
    <subcellularLocation>
        <location evidence="1">Cell membrane</location>
        <topology evidence="1">Multi-pass membrane protein</topology>
    </subcellularLocation>
</comment>
<proteinExistence type="predicted"/>
<sequence>MSLKHSLILLTLISVVADTMLLPFYPQFFQQAFAVDNPEHVGFYIAACCFTVMTALPLWAKVARHVHELHLWVYTQVAAACLGLFCYQTESLVAFWIASQLMLVFKASYLLIYPFVMRLEEKEQHLKVVGLFSVLMHFGAIGGAILGGFALQFYQPQDIYLIMVGSDITQVLLCLYLIRLLATPWRAHAQPAEATENGSSRSWQRSIVFRLSVVSMLFYFSAFLIRPFFVSYWQSISQLNSELYSAIAYSIPAWVALYCLWLSHRRPSSQSHFAAICVGGACAIAGLFLQGSGEAWWVAGGRLLFGYAMYQITVRLEVLLFENSDPERYGDDFSKVHFFQNLGVIFASFSVGYIVDSYGPASTFTIALVGFTIATICFFLFFRTLLRTPSTKTTTSPNNAHTSGELTS</sequence>
<feature type="transmembrane region" description="Helical" evidence="7">
    <location>
        <begin position="273"/>
        <end position="289"/>
    </location>
</feature>
<evidence type="ECO:0000256" key="4">
    <source>
        <dbReference type="ARBA" id="ARBA00022692"/>
    </source>
</evidence>
<keyword evidence="3" id="KW-1003">Cell membrane</keyword>
<keyword evidence="4 7" id="KW-0812">Transmembrane</keyword>
<dbReference type="AlphaFoldDB" id="A0A3N2DKM8"/>
<evidence type="ECO:0000256" key="6">
    <source>
        <dbReference type="ARBA" id="ARBA00023136"/>
    </source>
</evidence>
<name>A0A3N2DKM8_9GAMM</name>
<dbReference type="EMBL" id="RKHR01000005">
    <property type="protein sequence ID" value="ROS00239.1"/>
    <property type="molecule type" value="Genomic_DNA"/>
</dbReference>
<evidence type="ECO:0000256" key="3">
    <source>
        <dbReference type="ARBA" id="ARBA00022475"/>
    </source>
</evidence>
<dbReference type="GO" id="GO:0022857">
    <property type="term" value="F:transmembrane transporter activity"/>
    <property type="evidence" value="ECO:0007669"/>
    <property type="project" value="InterPro"/>
</dbReference>
<feature type="transmembrane region" description="Helical" evidence="7">
    <location>
        <begin position="295"/>
        <end position="316"/>
    </location>
</feature>
<keyword evidence="6 7" id="KW-0472">Membrane</keyword>
<gene>
    <name evidence="8" type="ORF">EDC56_2877</name>
</gene>
<dbReference type="OrthoDB" id="8579878at2"/>
<dbReference type="Pfam" id="PF07690">
    <property type="entry name" value="MFS_1"/>
    <property type="match status" value="1"/>
</dbReference>
<protein>
    <submittedName>
        <fullName evidence="8">MFS transporter</fullName>
    </submittedName>
</protein>
<feature type="transmembrane region" description="Helical" evidence="7">
    <location>
        <begin position="241"/>
        <end position="261"/>
    </location>
</feature>
<evidence type="ECO:0000256" key="2">
    <source>
        <dbReference type="ARBA" id="ARBA00022448"/>
    </source>
</evidence>
<dbReference type="InterPro" id="IPR011701">
    <property type="entry name" value="MFS"/>
</dbReference>
<feature type="transmembrane region" description="Helical" evidence="7">
    <location>
        <begin position="71"/>
        <end position="87"/>
    </location>
</feature>
<evidence type="ECO:0000313" key="9">
    <source>
        <dbReference type="Proteomes" id="UP000275394"/>
    </source>
</evidence>
<evidence type="ECO:0000256" key="7">
    <source>
        <dbReference type="SAM" id="Phobius"/>
    </source>
</evidence>
<dbReference type="Gene3D" id="1.20.1250.20">
    <property type="entry name" value="MFS general substrate transporter like domains"/>
    <property type="match status" value="1"/>
</dbReference>
<dbReference type="GO" id="GO:0005886">
    <property type="term" value="C:plasma membrane"/>
    <property type="evidence" value="ECO:0007669"/>
    <property type="project" value="UniProtKB-SubCell"/>
</dbReference>
<feature type="transmembrane region" description="Helical" evidence="7">
    <location>
        <begin position="93"/>
        <end position="116"/>
    </location>
</feature>